<dbReference type="RefSeq" id="WP_188465541.1">
    <property type="nucleotide sequence ID" value="NZ_BAABHU010000011.1"/>
</dbReference>
<organism evidence="1 2">
    <name type="scientific">Marivirga lumbricoides</name>
    <dbReference type="NCBI Taxonomy" id="1046115"/>
    <lineage>
        <taxon>Bacteria</taxon>
        <taxon>Pseudomonadati</taxon>
        <taxon>Bacteroidota</taxon>
        <taxon>Cytophagia</taxon>
        <taxon>Cytophagales</taxon>
        <taxon>Marivirgaceae</taxon>
        <taxon>Marivirga</taxon>
    </lineage>
</organism>
<gene>
    <name evidence="1" type="ORF">GCM10011506_32860</name>
</gene>
<reference evidence="2" key="1">
    <citation type="journal article" date="2019" name="Int. J. Syst. Evol. Microbiol.">
        <title>The Global Catalogue of Microorganisms (GCM) 10K type strain sequencing project: providing services to taxonomists for standard genome sequencing and annotation.</title>
        <authorList>
            <consortium name="The Broad Institute Genomics Platform"/>
            <consortium name="The Broad Institute Genome Sequencing Center for Infectious Disease"/>
            <person name="Wu L."/>
            <person name="Ma J."/>
        </authorList>
    </citation>
    <scope>NUCLEOTIDE SEQUENCE [LARGE SCALE GENOMIC DNA]</scope>
    <source>
        <strain evidence="2">CGMCC 1.10832</strain>
    </source>
</reference>
<keyword evidence="2" id="KW-1185">Reference proteome</keyword>
<evidence type="ECO:0008006" key="3">
    <source>
        <dbReference type="Google" id="ProtNLM"/>
    </source>
</evidence>
<proteinExistence type="predicted"/>
<accession>A0ABQ1MQC5</accession>
<protein>
    <recommendedName>
        <fullName evidence="3">Lipoprotein</fullName>
    </recommendedName>
</protein>
<comment type="caution">
    <text evidence="1">The sequence shown here is derived from an EMBL/GenBank/DDBJ whole genome shotgun (WGS) entry which is preliminary data.</text>
</comment>
<evidence type="ECO:0000313" key="1">
    <source>
        <dbReference type="EMBL" id="GGC44709.1"/>
    </source>
</evidence>
<evidence type="ECO:0000313" key="2">
    <source>
        <dbReference type="Proteomes" id="UP000636010"/>
    </source>
</evidence>
<dbReference type="Proteomes" id="UP000636010">
    <property type="component" value="Unassembled WGS sequence"/>
</dbReference>
<name>A0ABQ1MQC5_9BACT</name>
<dbReference type="PROSITE" id="PS51257">
    <property type="entry name" value="PROKAR_LIPOPROTEIN"/>
    <property type="match status" value="1"/>
</dbReference>
<sequence>MRINIFPLAVVFLTLVLSCQKKYEDQGTNSIKALYGNLTEQKKYYYEVEYTEGLAHQEPVFLLYGTGKLTRSSYGSLSGFYFGLTKSVKENYLQIIRNDDQTIENLISTDFDDAAIDVLADSLHSAILLNPEWLLTLINEAEKMSVKNADEGSLITLTFPNRKRTIEIISSEDNKELLQLSIHRSLPDNSTYSRKWYFKYLQNDVYDEQVAIFSKQSGAASKNFL</sequence>
<dbReference type="EMBL" id="BMEC01000011">
    <property type="protein sequence ID" value="GGC44709.1"/>
    <property type="molecule type" value="Genomic_DNA"/>
</dbReference>